<organism evidence="2 3">
    <name type="scientific">Nibribacter koreensis</name>
    <dbReference type="NCBI Taxonomy" id="1084519"/>
    <lineage>
        <taxon>Bacteria</taxon>
        <taxon>Pseudomonadati</taxon>
        <taxon>Bacteroidota</taxon>
        <taxon>Cytophagia</taxon>
        <taxon>Cytophagales</taxon>
        <taxon>Hymenobacteraceae</taxon>
        <taxon>Nibribacter</taxon>
    </lineage>
</organism>
<reference evidence="3" key="1">
    <citation type="journal article" date="2019" name="Int. J. Syst. Evol. Microbiol.">
        <title>The Global Catalogue of Microorganisms (GCM) 10K type strain sequencing project: providing services to taxonomists for standard genome sequencing and annotation.</title>
        <authorList>
            <consortium name="The Broad Institute Genomics Platform"/>
            <consortium name="The Broad Institute Genome Sequencing Center for Infectious Disease"/>
            <person name="Wu L."/>
            <person name="Ma J."/>
        </authorList>
    </citation>
    <scope>NUCLEOTIDE SEQUENCE [LARGE SCALE GENOMIC DNA]</scope>
    <source>
        <strain evidence="3">JCM 17917</strain>
    </source>
</reference>
<accession>A0ABP8FEJ6</accession>
<sequence>MGSTDRMIRSILAVGALGLIASKKVTGGTAVALGALATMFALTSSSGHCPAYDVAGIDTLEARDIVNLDF</sequence>
<proteinExistence type="predicted"/>
<dbReference type="EMBL" id="BAABGX010000001">
    <property type="protein sequence ID" value="GAA4301533.1"/>
    <property type="molecule type" value="Genomic_DNA"/>
</dbReference>
<dbReference type="InterPro" id="IPR021309">
    <property type="entry name" value="YgaP-like_TM"/>
</dbReference>
<gene>
    <name evidence="2" type="ORF">GCM10023183_12710</name>
</gene>
<keyword evidence="3" id="KW-1185">Reference proteome</keyword>
<protein>
    <recommendedName>
        <fullName evidence="1">Inner membrane protein YgaP-like transmembrane domain-containing protein</fullName>
    </recommendedName>
</protein>
<feature type="domain" description="Inner membrane protein YgaP-like transmembrane" evidence="1">
    <location>
        <begin position="1"/>
        <end position="61"/>
    </location>
</feature>
<dbReference type="Proteomes" id="UP001501844">
    <property type="component" value="Unassembled WGS sequence"/>
</dbReference>
<evidence type="ECO:0000313" key="3">
    <source>
        <dbReference type="Proteomes" id="UP001501844"/>
    </source>
</evidence>
<evidence type="ECO:0000259" key="1">
    <source>
        <dbReference type="Pfam" id="PF11127"/>
    </source>
</evidence>
<name>A0ABP8FEJ6_9BACT</name>
<evidence type="ECO:0000313" key="2">
    <source>
        <dbReference type="EMBL" id="GAA4301533.1"/>
    </source>
</evidence>
<comment type="caution">
    <text evidence="2">The sequence shown here is derived from an EMBL/GenBank/DDBJ whole genome shotgun (WGS) entry which is preliminary data.</text>
</comment>
<dbReference type="Pfam" id="PF11127">
    <property type="entry name" value="YgaP-like_TM"/>
    <property type="match status" value="1"/>
</dbReference>